<organism evidence="10 11">
    <name type="scientific">Patellaria atrata CBS 101060</name>
    <dbReference type="NCBI Taxonomy" id="1346257"/>
    <lineage>
        <taxon>Eukaryota</taxon>
        <taxon>Fungi</taxon>
        <taxon>Dikarya</taxon>
        <taxon>Ascomycota</taxon>
        <taxon>Pezizomycotina</taxon>
        <taxon>Dothideomycetes</taxon>
        <taxon>Dothideomycetes incertae sedis</taxon>
        <taxon>Patellariales</taxon>
        <taxon>Patellariaceae</taxon>
        <taxon>Patellaria</taxon>
    </lineage>
</organism>
<evidence type="ECO:0000256" key="5">
    <source>
        <dbReference type="ARBA" id="ARBA00022491"/>
    </source>
</evidence>
<name>A0A9P4S3R2_9PEZI</name>
<reference evidence="10" key="1">
    <citation type="journal article" date="2020" name="Stud. Mycol.">
        <title>101 Dothideomycetes genomes: a test case for predicting lifestyles and emergence of pathogens.</title>
        <authorList>
            <person name="Haridas S."/>
            <person name="Albert R."/>
            <person name="Binder M."/>
            <person name="Bloem J."/>
            <person name="Labutti K."/>
            <person name="Salamov A."/>
            <person name="Andreopoulos B."/>
            <person name="Baker S."/>
            <person name="Barry K."/>
            <person name="Bills G."/>
            <person name="Bluhm B."/>
            <person name="Cannon C."/>
            <person name="Castanera R."/>
            <person name="Culley D."/>
            <person name="Daum C."/>
            <person name="Ezra D."/>
            <person name="Gonzalez J."/>
            <person name="Henrissat B."/>
            <person name="Kuo A."/>
            <person name="Liang C."/>
            <person name="Lipzen A."/>
            <person name="Lutzoni F."/>
            <person name="Magnuson J."/>
            <person name="Mondo S."/>
            <person name="Nolan M."/>
            <person name="Ohm R."/>
            <person name="Pangilinan J."/>
            <person name="Park H.-J."/>
            <person name="Ramirez L."/>
            <person name="Alfaro M."/>
            <person name="Sun H."/>
            <person name="Tritt A."/>
            <person name="Yoshinaga Y."/>
            <person name="Zwiers L.-H."/>
            <person name="Turgeon B."/>
            <person name="Goodwin S."/>
            <person name="Spatafora J."/>
            <person name="Crous P."/>
            <person name="Grigoriev I."/>
        </authorList>
    </citation>
    <scope>NUCLEOTIDE SEQUENCE</scope>
    <source>
        <strain evidence="10">CBS 101060</strain>
    </source>
</reference>
<evidence type="ECO:0000256" key="8">
    <source>
        <dbReference type="ARBA" id="ARBA00023242"/>
    </source>
</evidence>
<dbReference type="Proteomes" id="UP000799429">
    <property type="component" value="Unassembled WGS sequence"/>
</dbReference>
<keyword evidence="11" id="KW-1185">Reference proteome</keyword>
<proteinExistence type="inferred from homology"/>
<feature type="region of interest" description="Disordered" evidence="9">
    <location>
        <begin position="1"/>
        <end position="24"/>
    </location>
</feature>
<accession>A0A9P4S3R2</accession>
<feature type="compositionally biased region" description="Polar residues" evidence="9">
    <location>
        <begin position="186"/>
        <end position="205"/>
    </location>
</feature>
<evidence type="ECO:0000256" key="2">
    <source>
        <dbReference type="ARBA" id="ARBA00004496"/>
    </source>
</evidence>
<dbReference type="OrthoDB" id="5345625at2759"/>
<feature type="compositionally biased region" description="Polar residues" evidence="9">
    <location>
        <begin position="253"/>
        <end position="271"/>
    </location>
</feature>
<feature type="region of interest" description="Disordered" evidence="9">
    <location>
        <begin position="253"/>
        <end position="287"/>
    </location>
</feature>
<keyword evidence="8" id="KW-0539">Nucleus</keyword>
<protein>
    <submittedName>
        <fullName evidence="10">Uncharacterized protein</fullName>
    </submittedName>
</protein>
<sequence>MSTPTSQRYITEDFLTSKPTMESPTKFQGRRILGELTPNARIVSPKPYKASDGKITSTRCLSPLKQVHSISSFSPTRPGSPQRGLEESASFPGRKRSFAEMGGRGSREETPRASPFKQTFNAAIMDETISPAPVDFHAEIKDQDDVPDDVSSTEEDELEPEDEEQQQHDSQQTNISFASLIDYDAANSSQHTQDASITPASSISKSGILKSQAETLRLRLRVAMYKVKTQQTTTPIDELKISPALLEIYQPSPTLRSEPSQEESNSLGDDQSSSPSKSKSTSTSSYPKLLPAPILLPTAYSSRFITGTYLPSSPPIPVTPATRRSTDGETLETPTVNNGLKLSADVEKDLTSSVVKGQAANGLLELMHAA</sequence>
<dbReference type="GO" id="GO:0005634">
    <property type="term" value="C:nucleus"/>
    <property type="evidence" value="ECO:0007669"/>
    <property type="project" value="UniProtKB-SubCell"/>
</dbReference>
<feature type="region of interest" description="Disordered" evidence="9">
    <location>
        <begin position="68"/>
        <end position="205"/>
    </location>
</feature>
<evidence type="ECO:0000256" key="3">
    <source>
        <dbReference type="ARBA" id="ARBA00006922"/>
    </source>
</evidence>
<keyword evidence="6" id="KW-0805">Transcription regulation</keyword>
<dbReference type="Pfam" id="PF08528">
    <property type="entry name" value="Whi5"/>
    <property type="match status" value="1"/>
</dbReference>
<comment type="subcellular location">
    <subcellularLocation>
        <location evidence="2">Cytoplasm</location>
    </subcellularLocation>
    <subcellularLocation>
        <location evidence="1">Nucleus</location>
    </subcellularLocation>
</comment>
<evidence type="ECO:0000256" key="7">
    <source>
        <dbReference type="ARBA" id="ARBA00023163"/>
    </source>
</evidence>
<evidence type="ECO:0000256" key="9">
    <source>
        <dbReference type="SAM" id="MobiDB-lite"/>
    </source>
</evidence>
<keyword evidence="7" id="KW-0804">Transcription</keyword>
<comment type="similarity">
    <text evidence="3">Belongs to the WHI5/NRM1 family.</text>
</comment>
<evidence type="ECO:0000256" key="4">
    <source>
        <dbReference type="ARBA" id="ARBA00022490"/>
    </source>
</evidence>
<dbReference type="EMBL" id="MU006118">
    <property type="protein sequence ID" value="KAF2834513.1"/>
    <property type="molecule type" value="Genomic_DNA"/>
</dbReference>
<keyword evidence="4" id="KW-0963">Cytoplasm</keyword>
<evidence type="ECO:0000256" key="1">
    <source>
        <dbReference type="ARBA" id="ARBA00004123"/>
    </source>
</evidence>
<evidence type="ECO:0000313" key="11">
    <source>
        <dbReference type="Proteomes" id="UP000799429"/>
    </source>
</evidence>
<keyword evidence="5" id="KW-0678">Repressor</keyword>
<gene>
    <name evidence="10" type="ORF">M501DRAFT_1001150</name>
</gene>
<dbReference type="GO" id="GO:0005737">
    <property type="term" value="C:cytoplasm"/>
    <property type="evidence" value="ECO:0007669"/>
    <property type="project" value="UniProtKB-SubCell"/>
</dbReference>
<feature type="region of interest" description="Disordered" evidence="9">
    <location>
        <begin position="311"/>
        <end position="336"/>
    </location>
</feature>
<dbReference type="AlphaFoldDB" id="A0A9P4S3R2"/>
<feature type="compositionally biased region" description="Polar residues" evidence="9">
    <location>
        <begin position="68"/>
        <end position="79"/>
    </location>
</feature>
<evidence type="ECO:0000313" key="10">
    <source>
        <dbReference type="EMBL" id="KAF2834513.1"/>
    </source>
</evidence>
<feature type="compositionally biased region" description="Low complexity" evidence="9">
    <location>
        <begin position="272"/>
        <end position="285"/>
    </location>
</feature>
<feature type="compositionally biased region" description="Acidic residues" evidence="9">
    <location>
        <begin position="145"/>
        <end position="164"/>
    </location>
</feature>
<dbReference type="InterPro" id="IPR013734">
    <property type="entry name" value="TF_Nrm1/Whi5"/>
</dbReference>
<comment type="caution">
    <text evidence="10">The sequence shown here is derived from an EMBL/GenBank/DDBJ whole genome shotgun (WGS) entry which is preliminary data.</text>
</comment>
<evidence type="ECO:0000256" key="6">
    <source>
        <dbReference type="ARBA" id="ARBA00023015"/>
    </source>
</evidence>